<dbReference type="Proteomes" id="UP000001593">
    <property type="component" value="Unassembled WGS sequence"/>
</dbReference>
<evidence type="ECO:0000256" key="1">
    <source>
        <dbReference type="SAM" id="Phobius"/>
    </source>
</evidence>
<dbReference type="HOGENOM" id="CLU_019486_0_0_1"/>
<dbReference type="AlphaFoldDB" id="A7SRP1"/>
<dbReference type="InterPro" id="IPR010281">
    <property type="entry name" value="DUF885"/>
</dbReference>
<keyword evidence="3" id="KW-1185">Reference proteome</keyword>
<evidence type="ECO:0008006" key="4">
    <source>
        <dbReference type="Google" id="ProtNLM"/>
    </source>
</evidence>
<dbReference type="OMA" id="TINAHEA"/>
<dbReference type="PANTHER" id="PTHR33361">
    <property type="entry name" value="GLR0591 PROTEIN"/>
    <property type="match status" value="1"/>
</dbReference>
<keyword evidence="1" id="KW-1133">Transmembrane helix</keyword>
<name>A7SRP1_NEMVE</name>
<sequence length="692" mass="79941">MQSKRAKNGRVIVLVAAGVIIVGISCLAAGIALMVKYSVKKQSKTSSENGFTTAETKNSRFSSLLQKLQDTHFELYPERIFMKPDLTAAEAKKRFRSYDPTPSRLKYVTDTSRALLKEFENFDPSSSELSLRERRAYEQAKFWLKHVYPHGIPFGYDYYVGDWLLGPDVFCWMPICYVLEFFEFTMKNLKPNNLGEMELFLEKLREINKTFSQYESNLKLGIKTGMVRNVEGCESGYNGFRYKTEYLSIALYGPEGVFNSTVFEAISKLNFFANLSQEEREAWRVKHNKSMNESLREHFLEHVGKPIDRVLRYLETDHIQYCVSDDLMHGFGNLPLTHVYRNGTQGARTTQRLPSGELIDGKASYDKILSYFISGDTPANDIHKLGEELIGGFYDEIMAELDAKTVDQFHFSGRKHSTPNCPVKLDVDFNPSVAAQGYTPSDEICSHAAVYTIPFFLKKAGPRFEEWTVSAHETRPGHHLQAQGYKERFRPGEKGVIRWLSDFIYFLGFQEGWALYAENPLIANETDTYKGRPLLKYGMLKWQLWQAIRLILDTGFHSMNMTRQEARKLINKYTWDTTDIPDKEITRYQSLPGQAATYLMGKLHIMRLRKRAESRLGDKFNKKDFHFQILKDGPAPFGFLEKTIDLYIECVLKPERKGCRDVLSVPTFEDNIDDTNNMDVLSMRKLHFMHRR</sequence>
<accession>A7SRP1</accession>
<dbReference type="PROSITE" id="PS51257">
    <property type="entry name" value="PROKAR_LIPOPROTEIN"/>
    <property type="match status" value="1"/>
</dbReference>
<organism evidence="2 3">
    <name type="scientific">Nematostella vectensis</name>
    <name type="common">Starlet sea anemone</name>
    <dbReference type="NCBI Taxonomy" id="45351"/>
    <lineage>
        <taxon>Eukaryota</taxon>
        <taxon>Metazoa</taxon>
        <taxon>Cnidaria</taxon>
        <taxon>Anthozoa</taxon>
        <taxon>Hexacorallia</taxon>
        <taxon>Actiniaria</taxon>
        <taxon>Edwardsiidae</taxon>
        <taxon>Nematostella</taxon>
    </lineage>
</organism>
<dbReference type="PANTHER" id="PTHR33361:SF2">
    <property type="entry name" value="DUF885 DOMAIN-CONTAINING PROTEIN"/>
    <property type="match status" value="1"/>
</dbReference>
<evidence type="ECO:0000313" key="3">
    <source>
        <dbReference type="Proteomes" id="UP000001593"/>
    </source>
</evidence>
<dbReference type="eggNOG" id="ENOG502QUES">
    <property type="taxonomic scope" value="Eukaryota"/>
</dbReference>
<protein>
    <recommendedName>
        <fullName evidence="4">DUF885 domain-containing protein</fullName>
    </recommendedName>
</protein>
<reference evidence="2 3" key="1">
    <citation type="journal article" date="2007" name="Science">
        <title>Sea anemone genome reveals ancestral eumetazoan gene repertoire and genomic organization.</title>
        <authorList>
            <person name="Putnam N.H."/>
            <person name="Srivastava M."/>
            <person name="Hellsten U."/>
            <person name="Dirks B."/>
            <person name="Chapman J."/>
            <person name="Salamov A."/>
            <person name="Terry A."/>
            <person name="Shapiro H."/>
            <person name="Lindquist E."/>
            <person name="Kapitonov V.V."/>
            <person name="Jurka J."/>
            <person name="Genikhovich G."/>
            <person name="Grigoriev I.V."/>
            <person name="Lucas S.M."/>
            <person name="Steele R.E."/>
            <person name="Finnerty J.R."/>
            <person name="Technau U."/>
            <person name="Martindale M.Q."/>
            <person name="Rokhsar D.S."/>
        </authorList>
    </citation>
    <scope>NUCLEOTIDE SEQUENCE [LARGE SCALE GENOMIC DNA]</scope>
    <source>
        <strain evidence="3">CH2 X CH6</strain>
    </source>
</reference>
<dbReference type="EMBL" id="DS469765">
    <property type="protein sequence ID" value="EDO33631.1"/>
    <property type="molecule type" value="Genomic_DNA"/>
</dbReference>
<proteinExistence type="predicted"/>
<feature type="transmembrane region" description="Helical" evidence="1">
    <location>
        <begin position="12"/>
        <end position="35"/>
    </location>
</feature>
<dbReference type="Pfam" id="PF05960">
    <property type="entry name" value="DUF885"/>
    <property type="match status" value="1"/>
</dbReference>
<keyword evidence="1" id="KW-0472">Membrane</keyword>
<evidence type="ECO:0000313" key="2">
    <source>
        <dbReference type="EMBL" id="EDO33631.1"/>
    </source>
</evidence>
<dbReference type="PhylomeDB" id="A7SRP1"/>
<keyword evidence="1" id="KW-0812">Transmembrane</keyword>
<dbReference type="InParanoid" id="A7SRP1"/>
<gene>
    <name evidence="2" type="ORF">NEMVEDRAFT_v1g216394</name>
</gene>